<dbReference type="OrthoDB" id="1438136at2"/>
<protein>
    <recommendedName>
        <fullName evidence="4">Esterase YqiA</fullName>
    </recommendedName>
</protein>
<sequence length="165" mass="18906">MKFAYLHGYQGFVTDEKRVYLNELGDCYSPTIDYDNAPTLIQDLVAQFTKEPIEFIAGTSLGGMISYYLGLILNVPVLMFNPAVIAIERLKPFLSDELLNAVPQKQNMVFTGLKDDVVEPKFQIEFVENLKQKNANITQFFDEEMTHLVTLEEFEKGFTTFIENK</sequence>
<accession>A0A1I4X4M4</accession>
<keyword evidence="1" id="KW-0472">Membrane</keyword>
<dbReference type="InterPro" id="IPR008886">
    <property type="entry name" value="UPF0227/Esterase_YqiA"/>
</dbReference>
<evidence type="ECO:0008006" key="4">
    <source>
        <dbReference type="Google" id="ProtNLM"/>
    </source>
</evidence>
<dbReference type="EMBL" id="FOUZ01000008">
    <property type="protein sequence ID" value="SFN20310.1"/>
    <property type="molecule type" value="Genomic_DNA"/>
</dbReference>
<keyword evidence="3" id="KW-1185">Reference proteome</keyword>
<evidence type="ECO:0000313" key="2">
    <source>
        <dbReference type="EMBL" id="SFN20310.1"/>
    </source>
</evidence>
<dbReference type="Pfam" id="PF05728">
    <property type="entry name" value="UPF0227"/>
    <property type="match status" value="1"/>
</dbReference>
<gene>
    <name evidence="2" type="ORF">SAMN05421738_10854</name>
</gene>
<evidence type="ECO:0000313" key="3">
    <source>
        <dbReference type="Proteomes" id="UP000199149"/>
    </source>
</evidence>
<keyword evidence="1" id="KW-0812">Transmembrane</keyword>
<dbReference type="SUPFAM" id="SSF53474">
    <property type="entry name" value="alpha/beta-Hydrolases"/>
    <property type="match status" value="1"/>
</dbReference>
<dbReference type="RefSeq" id="WP_092908301.1">
    <property type="nucleotide sequence ID" value="NZ_FOUZ01000008.1"/>
</dbReference>
<evidence type="ECO:0000256" key="1">
    <source>
        <dbReference type="SAM" id="Phobius"/>
    </source>
</evidence>
<dbReference type="AlphaFoldDB" id="A0A1I4X4M4"/>
<name>A0A1I4X4M4_9FLAO</name>
<dbReference type="Proteomes" id="UP000199149">
    <property type="component" value="Unassembled WGS sequence"/>
</dbReference>
<keyword evidence="1" id="KW-1133">Transmembrane helix</keyword>
<reference evidence="3" key="1">
    <citation type="submission" date="2016-10" db="EMBL/GenBank/DDBJ databases">
        <authorList>
            <person name="Varghese N."/>
            <person name="Submissions S."/>
        </authorList>
    </citation>
    <scope>NUCLEOTIDE SEQUENCE [LARGE SCALE GENOMIC DNA]</scope>
    <source>
        <strain evidence="3">XJ109</strain>
    </source>
</reference>
<feature type="transmembrane region" description="Helical" evidence="1">
    <location>
        <begin position="65"/>
        <end position="87"/>
    </location>
</feature>
<dbReference type="Gene3D" id="3.40.50.1820">
    <property type="entry name" value="alpha/beta hydrolase"/>
    <property type="match status" value="1"/>
</dbReference>
<proteinExistence type="predicted"/>
<dbReference type="InterPro" id="IPR029058">
    <property type="entry name" value="AB_hydrolase_fold"/>
</dbReference>
<organism evidence="2 3">
    <name type="scientific">Algoriella xinjiangensis</name>
    <dbReference type="NCBI Taxonomy" id="684065"/>
    <lineage>
        <taxon>Bacteria</taxon>
        <taxon>Pseudomonadati</taxon>
        <taxon>Bacteroidota</taxon>
        <taxon>Flavobacteriia</taxon>
        <taxon>Flavobacteriales</taxon>
        <taxon>Weeksellaceae</taxon>
        <taxon>Algoriella</taxon>
    </lineage>
</organism>